<name>A0A4Z2B3Y4_9TELE</name>
<comment type="caution">
    <text evidence="1">The sequence shown here is derived from an EMBL/GenBank/DDBJ whole genome shotgun (WGS) entry which is preliminary data.</text>
</comment>
<keyword evidence="2" id="KW-1185">Reference proteome</keyword>
<evidence type="ECO:0000313" key="1">
    <source>
        <dbReference type="EMBL" id="TNM87062.1"/>
    </source>
</evidence>
<gene>
    <name evidence="1" type="ORF">fugu_007292</name>
</gene>
<reference evidence="1 2" key="1">
    <citation type="submission" date="2019-04" db="EMBL/GenBank/DDBJ databases">
        <title>The sequence and de novo assembly of Takifugu bimaculatus genome using PacBio and Hi-C technologies.</title>
        <authorList>
            <person name="Xu P."/>
            <person name="Liu B."/>
            <person name="Zhou Z."/>
        </authorList>
    </citation>
    <scope>NUCLEOTIDE SEQUENCE [LARGE SCALE GENOMIC DNA]</scope>
    <source>
        <strain evidence="1">TB-2018</strain>
        <tissue evidence="1">Muscle</tissue>
    </source>
</reference>
<dbReference type="EMBL" id="SWLE01000020">
    <property type="protein sequence ID" value="TNM87062.1"/>
    <property type="molecule type" value="Genomic_DNA"/>
</dbReference>
<proteinExistence type="predicted"/>
<dbReference type="AlphaFoldDB" id="A0A4Z2B3Y4"/>
<accession>A0A4Z2B3Y4</accession>
<dbReference type="Proteomes" id="UP000516260">
    <property type="component" value="Chromosome 7"/>
</dbReference>
<sequence length="113" mass="12989">MNNLTCNLKDLTKLSVLFEIRLYTRSSGEGNVNIFSTCTEITKHKTIFWRLLWMEIDFSLKIQISCRLGLKQAKPGLEKQPDIGDKAQNPTHDWVCSFTIVWMITPVSITIIT</sequence>
<protein>
    <submittedName>
        <fullName evidence="1">Uncharacterized protein</fullName>
    </submittedName>
</protein>
<evidence type="ECO:0000313" key="2">
    <source>
        <dbReference type="Proteomes" id="UP000516260"/>
    </source>
</evidence>
<organism evidence="1 2">
    <name type="scientific">Takifugu bimaculatus</name>
    <dbReference type="NCBI Taxonomy" id="433685"/>
    <lineage>
        <taxon>Eukaryota</taxon>
        <taxon>Metazoa</taxon>
        <taxon>Chordata</taxon>
        <taxon>Craniata</taxon>
        <taxon>Vertebrata</taxon>
        <taxon>Euteleostomi</taxon>
        <taxon>Actinopterygii</taxon>
        <taxon>Neopterygii</taxon>
        <taxon>Teleostei</taxon>
        <taxon>Neoteleostei</taxon>
        <taxon>Acanthomorphata</taxon>
        <taxon>Eupercaria</taxon>
        <taxon>Tetraodontiformes</taxon>
        <taxon>Tetradontoidea</taxon>
        <taxon>Tetraodontidae</taxon>
        <taxon>Takifugu</taxon>
    </lineage>
</organism>